<dbReference type="InterPro" id="IPR028258">
    <property type="entry name" value="Sec3-PIP2_bind"/>
</dbReference>
<dbReference type="Pfam" id="PF20654">
    <property type="entry name" value="Sec3_C-term"/>
    <property type="match status" value="1"/>
</dbReference>
<evidence type="ECO:0000256" key="4">
    <source>
        <dbReference type="ARBA" id="ARBA00023054"/>
    </source>
</evidence>
<keyword evidence="8" id="KW-1185">Reference proteome</keyword>
<dbReference type="CDD" id="cd13315">
    <property type="entry name" value="PH_Sec3"/>
    <property type="match status" value="1"/>
</dbReference>
<dbReference type="GO" id="GO:0005546">
    <property type="term" value="F:phosphatidylinositol-4,5-bisphosphate binding"/>
    <property type="evidence" value="ECO:0007669"/>
    <property type="project" value="TreeGrafter"/>
</dbReference>
<dbReference type="PANTHER" id="PTHR16092:SF14">
    <property type="entry name" value="EXOCYST COMPLEX COMPONENT 1 ISOFORM X1"/>
    <property type="match status" value="1"/>
</dbReference>
<feature type="compositionally biased region" description="Basic and acidic residues" evidence="5">
    <location>
        <begin position="190"/>
        <end position="199"/>
    </location>
</feature>
<dbReference type="GO" id="GO:0005886">
    <property type="term" value="C:plasma membrane"/>
    <property type="evidence" value="ECO:0007669"/>
    <property type="project" value="TreeGrafter"/>
</dbReference>
<dbReference type="AlphaFoldDB" id="A0A2A9P0Y3"/>
<dbReference type="STRING" id="703135.A0A2A9P0Y3"/>
<accession>A0A2A9P0Y3</accession>
<organism evidence="7 8">
    <name type="scientific">Amanita thiersii Skay4041</name>
    <dbReference type="NCBI Taxonomy" id="703135"/>
    <lineage>
        <taxon>Eukaryota</taxon>
        <taxon>Fungi</taxon>
        <taxon>Dikarya</taxon>
        <taxon>Basidiomycota</taxon>
        <taxon>Agaricomycotina</taxon>
        <taxon>Agaricomycetes</taxon>
        <taxon>Agaricomycetidae</taxon>
        <taxon>Agaricales</taxon>
        <taxon>Pluteineae</taxon>
        <taxon>Amanitaceae</taxon>
        <taxon>Amanita</taxon>
    </lineage>
</organism>
<evidence type="ECO:0000256" key="1">
    <source>
        <dbReference type="ARBA" id="ARBA00006518"/>
    </source>
</evidence>
<name>A0A2A9P0Y3_9AGAR</name>
<proteinExistence type="inferred from homology"/>
<dbReference type="InterPro" id="IPR019160">
    <property type="entry name" value="Sec3_CC"/>
</dbReference>
<keyword evidence="2" id="KW-0813">Transport</keyword>
<dbReference type="SMART" id="SM01313">
    <property type="entry name" value="Sec3-PIP2_bind"/>
    <property type="match status" value="1"/>
</dbReference>
<feature type="domain" description="Exocyst complex component Sec3 PIP2-binding N-terminal" evidence="6">
    <location>
        <begin position="39"/>
        <end position="123"/>
    </location>
</feature>
<dbReference type="EMBL" id="KZ301969">
    <property type="protein sequence ID" value="PFH54821.1"/>
    <property type="molecule type" value="Genomic_DNA"/>
</dbReference>
<evidence type="ECO:0000259" key="6">
    <source>
        <dbReference type="SMART" id="SM01313"/>
    </source>
</evidence>
<dbReference type="Pfam" id="PF09763">
    <property type="entry name" value="Sec3_CC"/>
    <property type="match status" value="1"/>
</dbReference>
<dbReference type="Proteomes" id="UP000242287">
    <property type="component" value="Unassembled WGS sequence"/>
</dbReference>
<dbReference type="Gene3D" id="2.30.29.90">
    <property type="match status" value="1"/>
</dbReference>
<protein>
    <recommendedName>
        <fullName evidence="6">Exocyst complex component Sec3 PIP2-binding N-terminal domain-containing protein</fullName>
    </recommendedName>
</protein>
<reference evidence="7 8" key="1">
    <citation type="submission" date="2014-02" db="EMBL/GenBank/DDBJ databases">
        <title>Transposable element dynamics among asymbiotic and ectomycorrhizal Amanita fungi.</title>
        <authorList>
            <consortium name="DOE Joint Genome Institute"/>
            <person name="Hess J."/>
            <person name="Skrede I."/>
            <person name="Wolfe B."/>
            <person name="LaButti K."/>
            <person name="Ohm R.A."/>
            <person name="Grigoriev I.V."/>
            <person name="Pringle A."/>
        </authorList>
    </citation>
    <scope>NUCLEOTIDE SEQUENCE [LARGE SCALE GENOMIC DNA]</scope>
    <source>
        <strain evidence="7 8">SKay4041</strain>
    </source>
</reference>
<evidence type="ECO:0000256" key="5">
    <source>
        <dbReference type="SAM" id="MobiDB-lite"/>
    </source>
</evidence>
<evidence type="ECO:0000313" key="8">
    <source>
        <dbReference type="Proteomes" id="UP000242287"/>
    </source>
</evidence>
<comment type="similarity">
    <text evidence="1">Belongs to the SEC3 family.</text>
</comment>
<dbReference type="InterPro" id="IPR048628">
    <property type="entry name" value="Sec3_C"/>
</dbReference>
<dbReference type="PANTHER" id="PTHR16092">
    <property type="entry name" value="SEC3/SYNTAXIN-RELATED"/>
    <property type="match status" value="1"/>
</dbReference>
<dbReference type="OrthoDB" id="27109at2759"/>
<gene>
    <name evidence="7" type="ORF">AMATHDRAFT_353</name>
</gene>
<evidence type="ECO:0000313" key="7">
    <source>
        <dbReference type="EMBL" id="PFH54821.1"/>
    </source>
</evidence>
<keyword evidence="4" id="KW-0175">Coiled coil</keyword>
<evidence type="ECO:0000256" key="3">
    <source>
        <dbReference type="ARBA" id="ARBA00022483"/>
    </source>
</evidence>
<keyword evidence="3" id="KW-0268">Exocytosis</keyword>
<feature type="region of interest" description="Disordered" evidence="5">
    <location>
        <begin position="142"/>
        <end position="281"/>
    </location>
</feature>
<dbReference type="GO" id="GO:0006893">
    <property type="term" value="P:Golgi to plasma membrane transport"/>
    <property type="evidence" value="ECO:0007669"/>
    <property type="project" value="TreeGrafter"/>
</dbReference>
<sequence>MLDERQRIIASVFSRRNAHGSLEESYVSHVKIWEDVEGGGKKPRYILLSQASNGTGYIHKSKLNSNGTFSVGKTWLLPELRAIYVLNPLAFNITLARTYKWNTENQVDQANFLESLIRLFRIVTSSSAPLHLEGISEPKPLGDVSLGIIDGKPAGRSSSPSDKSITRSESPRTNLPRVGPVQHSNADKAPAPDDQRDPTPIRTRPPSISIPPFPASQASQTQRLHKQDNEDSSGVSEGRSTLAVGRSSSLEASRQALLPSPEMSRTASPASFGRSRGLSNVGAGKVEQNGLAVRRDPKARISFFDMTNQGVLERLLAGDTLFLSEIDGEEESVNATMANVEEMLEGYEWASDDVLGRKSAKGAVDLIEARLADELSALEKANIHSFLESDDRVGLVINYMDEAIAELDNLDSIISSYKIHLNAVGDDISHIQGQNRGLQVQTQNQRALLSELENLLQTVHVNHEALITLTQESLEKARSIERLEEAATELYKALQAGRDTDMAATMERLQEYRTHNSQFCKRIHDFLSIMFSAQSKLLLGDTNGLSKTNDRGRPVVVQHDDIETYLGRYSGLMLYLKEMDEHVYSKLCSAYFSSASELHATQLKELLSQYLSFIRKAPEDDQDQGFITSPTSAVSRSTSSIRRAGTLIRSPIESRIKEKDKGSSGQLRVSEAFGHTLEEITKLVYRENDFIADFLQINDAGLTFADYMGLDNYFRRQATRASGLSQGTTKLMRGAMDFIFGFLPPEMKTWIDNALAKDSMEIVGVLAVMERFITDAEERNNLYLQQLLGKQHARLKGVFDRHINEQLKSIEQTKLTLKKRRGVVQFVKHFPVYISRIENQLINVDGLEIRTSVDSAYEKIVHAIFDCLKQMAKQEGEGEDKGQLNYHVIIIENMHHFVAETSSMEVGSVQTFTKKAEYIYEESLNAYVKIVVRRPFAKITDFFDGVERLLKNTTPNDIANNATYNKGALKKVLKEFTSKDVRKQIDALYKRVEKHFTEASEKTTTEDSGSITSGPVMVGVWKACEEEILRITEVASKMIAQCYDGSGIGLEYTSADVEAAFRRQRQA</sequence>
<evidence type="ECO:0000256" key="2">
    <source>
        <dbReference type="ARBA" id="ARBA00022448"/>
    </source>
</evidence>
<dbReference type="Pfam" id="PF15277">
    <property type="entry name" value="Sec3-PIP2_bind"/>
    <property type="match status" value="1"/>
</dbReference>
<dbReference type="GO" id="GO:0000145">
    <property type="term" value="C:exocyst"/>
    <property type="evidence" value="ECO:0007669"/>
    <property type="project" value="InterPro"/>
</dbReference>
<dbReference type="GO" id="GO:0006887">
    <property type="term" value="P:exocytosis"/>
    <property type="evidence" value="ECO:0007669"/>
    <property type="project" value="UniProtKB-KW"/>
</dbReference>